<protein>
    <recommendedName>
        <fullName evidence="3">Pectinesterase inhibitor domain-containing protein</fullName>
    </recommendedName>
</protein>
<gene>
    <name evidence="4" type="ORF">M569_10745</name>
</gene>
<name>S8CAU2_9LAMI</name>
<comment type="caution">
    <text evidence="4">The sequence shown here is derived from an EMBL/GenBank/DDBJ whole genome shotgun (WGS) entry which is preliminary data.</text>
</comment>
<keyword evidence="5" id="KW-1185">Reference proteome</keyword>
<evidence type="ECO:0000256" key="2">
    <source>
        <dbReference type="SAM" id="SignalP"/>
    </source>
</evidence>
<evidence type="ECO:0000256" key="1">
    <source>
        <dbReference type="ARBA" id="ARBA00022729"/>
    </source>
</evidence>
<dbReference type="SMART" id="SM00856">
    <property type="entry name" value="PMEI"/>
    <property type="match status" value="1"/>
</dbReference>
<feature type="domain" description="Pectinesterase inhibitor" evidence="3">
    <location>
        <begin position="29"/>
        <end position="170"/>
    </location>
</feature>
<organism evidence="4 5">
    <name type="scientific">Genlisea aurea</name>
    <dbReference type="NCBI Taxonomy" id="192259"/>
    <lineage>
        <taxon>Eukaryota</taxon>
        <taxon>Viridiplantae</taxon>
        <taxon>Streptophyta</taxon>
        <taxon>Embryophyta</taxon>
        <taxon>Tracheophyta</taxon>
        <taxon>Spermatophyta</taxon>
        <taxon>Magnoliopsida</taxon>
        <taxon>eudicotyledons</taxon>
        <taxon>Gunneridae</taxon>
        <taxon>Pentapetalae</taxon>
        <taxon>asterids</taxon>
        <taxon>lamiids</taxon>
        <taxon>Lamiales</taxon>
        <taxon>Lentibulariaceae</taxon>
        <taxon>Genlisea</taxon>
    </lineage>
</organism>
<dbReference type="InterPro" id="IPR006501">
    <property type="entry name" value="Pectinesterase_inhib_dom"/>
</dbReference>
<accession>S8CAU2</accession>
<proteinExistence type="predicted"/>
<evidence type="ECO:0000313" key="5">
    <source>
        <dbReference type="Proteomes" id="UP000015453"/>
    </source>
</evidence>
<keyword evidence="1 2" id="KW-0732">Signal</keyword>
<dbReference type="PANTHER" id="PTHR31080">
    <property type="entry name" value="PECTINESTERASE INHIBITOR-LIKE"/>
    <property type="match status" value="1"/>
</dbReference>
<dbReference type="NCBIfam" id="TIGR01614">
    <property type="entry name" value="PME_inhib"/>
    <property type="match status" value="1"/>
</dbReference>
<dbReference type="GO" id="GO:0004857">
    <property type="term" value="F:enzyme inhibitor activity"/>
    <property type="evidence" value="ECO:0007669"/>
    <property type="project" value="InterPro"/>
</dbReference>
<feature type="chain" id="PRO_5004561779" description="Pectinesterase inhibitor domain-containing protein" evidence="2">
    <location>
        <begin position="23"/>
        <end position="176"/>
    </location>
</feature>
<dbReference type="Gene3D" id="1.20.140.40">
    <property type="entry name" value="Invertase/pectin methylesterase inhibitor family protein"/>
    <property type="match status" value="1"/>
</dbReference>
<dbReference type="OrthoDB" id="770764at2759"/>
<dbReference type="InterPro" id="IPR035513">
    <property type="entry name" value="Invertase/methylesterase_inhib"/>
</dbReference>
<dbReference type="CDD" id="cd15800">
    <property type="entry name" value="PMEI-like_2"/>
    <property type="match status" value="1"/>
</dbReference>
<dbReference type="Pfam" id="PF04043">
    <property type="entry name" value="PMEI"/>
    <property type="match status" value="1"/>
</dbReference>
<evidence type="ECO:0000259" key="3">
    <source>
        <dbReference type="SMART" id="SM00856"/>
    </source>
</evidence>
<dbReference type="InterPro" id="IPR051955">
    <property type="entry name" value="PME_Inhibitor"/>
</dbReference>
<reference evidence="4 5" key="1">
    <citation type="journal article" date="2013" name="BMC Genomics">
        <title>The miniature genome of a carnivorous plant Genlisea aurea contains a low number of genes and short non-coding sequences.</title>
        <authorList>
            <person name="Leushkin E.V."/>
            <person name="Sutormin R.A."/>
            <person name="Nabieva E.R."/>
            <person name="Penin A.A."/>
            <person name="Kondrashov A.S."/>
            <person name="Logacheva M.D."/>
        </authorList>
    </citation>
    <scope>NUCLEOTIDE SEQUENCE [LARGE SCALE GENOMIC DNA]</scope>
</reference>
<sequence length="176" mass="18092">MASPHNAFLSTVAIIIFTFAAAAVVVSPSESSDVEEICSATDYPALCLSSAAPYLNGRRADLASVLEASAKFGEELAESALTQLRGLAQRPELGSVVVAECEGSYETALLNFRKAIGSDGGAAIGGMSAVMGDLSDCEEALGMLGEDEEFLELAAAAEKVTNVTSNCMGMMAQLGL</sequence>
<dbReference type="EMBL" id="AUSU01005074">
    <property type="protein sequence ID" value="EPS64039.1"/>
    <property type="molecule type" value="Genomic_DNA"/>
</dbReference>
<evidence type="ECO:0000313" key="4">
    <source>
        <dbReference type="EMBL" id="EPS64039.1"/>
    </source>
</evidence>
<dbReference type="PANTHER" id="PTHR31080:SF68">
    <property type="entry name" value="PLANT INVERTASE_PECTIN METHYLESTERASE INHIBITOR SUPERFAMILY PROTEIN"/>
    <property type="match status" value="1"/>
</dbReference>
<dbReference type="Proteomes" id="UP000015453">
    <property type="component" value="Unassembled WGS sequence"/>
</dbReference>
<dbReference type="SUPFAM" id="SSF101148">
    <property type="entry name" value="Plant invertase/pectin methylesterase inhibitor"/>
    <property type="match status" value="1"/>
</dbReference>
<feature type="signal peptide" evidence="2">
    <location>
        <begin position="1"/>
        <end position="22"/>
    </location>
</feature>
<dbReference type="AlphaFoldDB" id="S8CAU2"/>